<dbReference type="InterPro" id="IPR050833">
    <property type="entry name" value="Poly_Biosynth_Transport"/>
</dbReference>
<evidence type="ECO:0000256" key="7">
    <source>
        <dbReference type="SAM" id="Phobius"/>
    </source>
</evidence>
<dbReference type="Pfam" id="PF13440">
    <property type="entry name" value="Polysacc_synt_3"/>
    <property type="match status" value="1"/>
</dbReference>
<dbReference type="Proteomes" id="UP001560019">
    <property type="component" value="Unassembled WGS sequence"/>
</dbReference>
<feature type="transmembrane region" description="Helical" evidence="7">
    <location>
        <begin position="408"/>
        <end position="428"/>
    </location>
</feature>
<keyword evidence="6 7" id="KW-0472">Membrane</keyword>
<name>A0ABV3XWE5_9RHOB</name>
<evidence type="ECO:0000256" key="6">
    <source>
        <dbReference type="ARBA" id="ARBA00023136"/>
    </source>
</evidence>
<gene>
    <name evidence="8" type="ORF">Ga0609869_003044</name>
</gene>
<evidence type="ECO:0000256" key="4">
    <source>
        <dbReference type="ARBA" id="ARBA00022692"/>
    </source>
</evidence>
<comment type="subcellular location">
    <subcellularLocation>
        <location evidence="1">Cell membrane</location>
        <topology evidence="1">Multi-pass membrane protein</topology>
    </subcellularLocation>
</comment>
<dbReference type="PANTHER" id="PTHR30250:SF10">
    <property type="entry name" value="LIPOPOLYSACCHARIDE BIOSYNTHESIS PROTEIN WZXC"/>
    <property type="match status" value="1"/>
</dbReference>
<feature type="transmembrane region" description="Helical" evidence="7">
    <location>
        <begin position="282"/>
        <end position="304"/>
    </location>
</feature>
<sequence>MLKKLAEPFVVGVSARILGQVISFISVAVASRYLDLEVFGTYALAWAAAVIGNTFIFTGFYQALLRSRRFVDDRDTLFWLNAAVGALCMVVIALFGLGAGGLQTAQGFALIALAPLPFLLVPTAWWEAQLVRKKRVRAASLYVLVAEASALAMTIVMLQRGWGIEALIAPRYLSLLVGIIITGGLVKRLPRLRLRRATASTASTTAFPLWGTTSVHLFTNYGTDIILGAFASASVIGAYRGGARIAMTASDLVLQPLGVLSWSKFSRIEKEEVGIRPLRDAWVANMSIAAAILWPMSTTVALLAPELVSTILDETWLPAAGVVSILSVSRAISFLSALLEPTLMTTGRGRHQFAIRLLGAGTLLLLLLIFARYGAEAAGYAHLTSSALVAVISMTVMVRALHMSFRQLIGTFVPGLGLATAIAAVIVGTEMSPDILGNTAGLAAQLAAAAVVWSLLMLLFLKRRVLVLPTP</sequence>
<reference evidence="8 9" key="1">
    <citation type="submission" date="2024-06" db="EMBL/GenBank/DDBJ databases">
        <title>Genome of Rhodovulum iodosum, a marine photoferrotroph.</title>
        <authorList>
            <person name="Bianchini G."/>
            <person name="Nikeleit V."/>
            <person name="Kappler A."/>
            <person name="Bryce C."/>
            <person name="Sanchez-Baracaldo P."/>
        </authorList>
    </citation>
    <scope>NUCLEOTIDE SEQUENCE [LARGE SCALE GENOMIC DNA]</scope>
    <source>
        <strain evidence="8 9">UT/N1</strain>
    </source>
</reference>
<proteinExistence type="inferred from homology"/>
<dbReference type="RefSeq" id="WP_125403289.1">
    <property type="nucleotide sequence ID" value="NZ_JBEHHI010000003.1"/>
</dbReference>
<keyword evidence="9" id="KW-1185">Reference proteome</keyword>
<keyword evidence="4 7" id="KW-0812">Transmembrane</keyword>
<dbReference type="EMBL" id="JBEHHI010000003">
    <property type="protein sequence ID" value="MEX5729691.1"/>
    <property type="molecule type" value="Genomic_DNA"/>
</dbReference>
<feature type="transmembrane region" description="Helical" evidence="7">
    <location>
        <begin position="353"/>
        <end position="373"/>
    </location>
</feature>
<keyword evidence="3" id="KW-1003">Cell membrane</keyword>
<evidence type="ECO:0000256" key="3">
    <source>
        <dbReference type="ARBA" id="ARBA00022475"/>
    </source>
</evidence>
<feature type="transmembrane region" description="Helical" evidence="7">
    <location>
        <begin position="105"/>
        <end position="126"/>
    </location>
</feature>
<feature type="transmembrane region" description="Helical" evidence="7">
    <location>
        <begin position="138"/>
        <end position="162"/>
    </location>
</feature>
<evidence type="ECO:0000256" key="2">
    <source>
        <dbReference type="ARBA" id="ARBA00007430"/>
    </source>
</evidence>
<feature type="transmembrane region" description="Helical" evidence="7">
    <location>
        <begin position="77"/>
        <end position="99"/>
    </location>
</feature>
<keyword evidence="5 7" id="KW-1133">Transmembrane helix</keyword>
<feature type="transmembrane region" description="Helical" evidence="7">
    <location>
        <begin position="43"/>
        <end position="65"/>
    </location>
</feature>
<dbReference type="PANTHER" id="PTHR30250">
    <property type="entry name" value="PST FAMILY PREDICTED COLANIC ACID TRANSPORTER"/>
    <property type="match status" value="1"/>
</dbReference>
<protein>
    <submittedName>
        <fullName evidence="8">O-antigen/teichoic acid export membrane protein</fullName>
    </submittedName>
</protein>
<evidence type="ECO:0000313" key="9">
    <source>
        <dbReference type="Proteomes" id="UP001560019"/>
    </source>
</evidence>
<feature type="transmembrane region" description="Helical" evidence="7">
    <location>
        <begin position="440"/>
        <end position="461"/>
    </location>
</feature>
<comment type="similarity">
    <text evidence="2">Belongs to the polysaccharide synthase family.</text>
</comment>
<feature type="transmembrane region" description="Helical" evidence="7">
    <location>
        <begin position="379"/>
        <end position="401"/>
    </location>
</feature>
<accession>A0ABV3XWE5</accession>
<feature type="transmembrane region" description="Helical" evidence="7">
    <location>
        <begin position="9"/>
        <end position="31"/>
    </location>
</feature>
<evidence type="ECO:0000256" key="5">
    <source>
        <dbReference type="ARBA" id="ARBA00022989"/>
    </source>
</evidence>
<comment type="caution">
    <text evidence="8">The sequence shown here is derived from an EMBL/GenBank/DDBJ whole genome shotgun (WGS) entry which is preliminary data.</text>
</comment>
<feature type="transmembrane region" description="Helical" evidence="7">
    <location>
        <begin position="168"/>
        <end position="186"/>
    </location>
</feature>
<feature type="transmembrane region" description="Helical" evidence="7">
    <location>
        <begin position="316"/>
        <end position="341"/>
    </location>
</feature>
<evidence type="ECO:0000313" key="8">
    <source>
        <dbReference type="EMBL" id="MEX5729691.1"/>
    </source>
</evidence>
<evidence type="ECO:0000256" key="1">
    <source>
        <dbReference type="ARBA" id="ARBA00004651"/>
    </source>
</evidence>
<organism evidence="8 9">
    <name type="scientific">Rhodovulum iodosum</name>
    <dbReference type="NCBI Taxonomy" id="68291"/>
    <lineage>
        <taxon>Bacteria</taxon>
        <taxon>Pseudomonadati</taxon>
        <taxon>Pseudomonadota</taxon>
        <taxon>Alphaproteobacteria</taxon>
        <taxon>Rhodobacterales</taxon>
        <taxon>Paracoccaceae</taxon>
        <taxon>Rhodovulum</taxon>
    </lineage>
</organism>